<evidence type="ECO:0000256" key="9">
    <source>
        <dbReference type="ARBA" id="ARBA00023006"/>
    </source>
</evidence>
<evidence type="ECO:0000256" key="1">
    <source>
        <dbReference type="ARBA" id="ARBA00004496"/>
    </source>
</evidence>
<keyword evidence="7" id="KW-0788">Thiol protease</keyword>
<evidence type="ECO:0000256" key="7">
    <source>
        <dbReference type="ARBA" id="ARBA00022807"/>
    </source>
</evidence>
<keyword evidence="9 11" id="KW-0072">Autophagy</keyword>
<dbReference type="InterPro" id="IPR046792">
    <property type="entry name" value="Peptidase_C54_cat"/>
</dbReference>
<comment type="function">
    <text evidence="11">Cysteine protease that plays a key role in autophagy by mediating both proteolytic activation and delipidation of ATG8 family proteins.</text>
</comment>
<dbReference type="Proteomes" id="UP001519460">
    <property type="component" value="Unassembled WGS sequence"/>
</dbReference>
<dbReference type="GO" id="GO:0008234">
    <property type="term" value="F:cysteine-type peptidase activity"/>
    <property type="evidence" value="ECO:0007669"/>
    <property type="project" value="UniProtKB-KW"/>
</dbReference>
<comment type="subcellular location">
    <subcellularLocation>
        <location evidence="1 11">Cytoplasm</location>
    </subcellularLocation>
</comment>
<keyword evidence="15" id="KW-1185">Reference proteome</keyword>
<comment type="similarity">
    <text evidence="2 11">Belongs to the peptidase C54 family.</text>
</comment>
<name>A0ABD0K7Z7_9CAEN</name>
<protein>
    <recommendedName>
        <fullName evidence="11">Cysteine protease</fullName>
        <ecNumber evidence="11">3.4.22.-</ecNumber>
    </recommendedName>
</protein>
<evidence type="ECO:0000256" key="2">
    <source>
        <dbReference type="ARBA" id="ARBA00010958"/>
    </source>
</evidence>
<evidence type="ECO:0000259" key="13">
    <source>
        <dbReference type="Pfam" id="PF03416"/>
    </source>
</evidence>
<evidence type="ECO:0000256" key="11">
    <source>
        <dbReference type="RuleBase" id="RU363115"/>
    </source>
</evidence>
<keyword evidence="8 11" id="KW-0653">Protein transport</keyword>
<evidence type="ECO:0000256" key="3">
    <source>
        <dbReference type="ARBA" id="ARBA00022448"/>
    </source>
</evidence>
<dbReference type="InterPro" id="IPR005078">
    <property type="entry name" value="Peptidase_C54"/>
</dbReference>
<dbReference type="SUPFAM" id="SSF54001">
    <property type="entry name" value="Cysteine proteinases"/>
    <property type="match status" value="1"/>
</dbReference>
<evidence type="ECO:0000256" key="10">
    <source>
        <dbReference type="ARBA" id="ARBA00029362"/>
    </source>
</evidence>
<accession>A0ABD0K7Z7</accession>
<evidence type="ECO:0000313" key="14">
    <source>
        <dbReference type="EMBL" id="KAK7483201.1"/>
    </source>
</evidence>
<reference evidence="14 15" key="1">
    <citation type="journal article" date="2023" name="Sci. Data">
        <title>Genome assembly of the Korean intertidal mud-creeper Batillaria attramentaria.</title>
        <authorList>
            <person name="Patra A.K."/>
            <person name="Ho P.T."/>
            <person name="Jun S."/>
            <person name="Lee S.J."/>
            <person name="Kim Y."/>
            <person name="Won Y.J."/>
        </authorList>
    </citation>
    <scope>NUCLEOTIDE SEQUENCE [LARGE SCALE GENOMIC DNA]</scope>
    <source>
        <strain evidence="14">Wonlab-2016</strain>
    </source>
</reference>
<dbReference type="GO" id="GO:0006508">
    <property type="term" value="P:proteolysis"/>
    <property type="evidence" value="ECO:0007669"/>
    <property type="project" value="UniProtKB-KW"/>
</dbReference>
<sequence>MHTVLTENFLPCAANVSTLTYESGPHPHDDFPRTAEPVHILGRMYSTLHEMEELKDDILSRIWFTYRKNFPSIGSSGLTTDTGWGCMLRCGQMILAQALVLRHLGRDWRWRQGCHNEKYMKLLRMFQDKKASSMGESEGKAVGNWFGPNTIAQVLKRIAGYDEWSNLAIHVALDNSVIEDDIRDACRSCQSKQQSSSAAVNGDGCEVSGSAMGEQRFSRFVNDAWTQGQRSESPPRGDQSEGDTGQNRGQWKPLLLIVPLRLGLTDINPIYFKALKNCLSLSQSVGIIGGKPNHAHWFIGFVGDELVYLDPHTTQPAGDLDDPYERVAVDETYHCPFPGRMRMTRLDPSVAVGFYCDTEKEFDSLCKSLRAFGKSNKNTMFEVYKDRTAHFPFGYSTSLTAQQSSGLDAMAAEAAGSSVDEEEFEII</sequence>
<comment type="catalytic activity">
    <reaction evidence="10">
        <text>[protein]-C-terminal L-amino acid-glycyl-phosphatidylethanolamide + H2O = [protein]-C-terminal L-amino acid-glycine + a 1,2-diacyl-sn-glycero-3-phosphoethanolamine</text>
        <dbReference type="Rhea" id="RHEA:67548"/>
        <dbReference type="Rhea" id="RHEA-COMP:17323"/>
        <dbReference type="Rhea" id="RHEA-COMP:17324"/>
        <dbReference type="ChEBI" id="CHEBI:15377"/>
        <dbReference type="ChEBI" id="CHEBI:64612"/>
        <dbReference type="ChEBI" id="CHEBI:172940"/>
        <dbReference type="ChEBI" id="CHEBI:172941"/>
    </reaction>
    <physiologicalReaction direction="left-to-right" evidence="10">
        <dbReference type="Rhea" id="RHEA:67549"/>
    </physiologicalReaction>
</comment>
<dbReference type="GO" id="GO:0015031">
    <property type="term" value="P:protein transport"/>
    <property type="evidence" value="ECO:0007669"/>
    <property type="project" value="UniProtKB-KW"/>
</dbReference>
<comment type="caution">
    <text evidence="14">The sequence shown here is derived from an EMBL/GenBank/DDBJ whole genome shotgun (WGS) entry which is preliminary data.</text>
</comment>
<gene>
    <name evidence="14" type="ORF">BaRGS_00025605</name>
</gene>
<feature type="region of interest" description="Disordered" evidence="12">
    <location>
        <begin position="225"/>
        <end position="247"/>
    </location>
</feature>
<dbReference type="AlphaFoldDB" id="A0ABD0K7Z7"/>
<organism evidence="14 15">
    <name type="scientific">Batillaria attramentaria</name>
    <dbReference type="NCBI Taxonomy" id="370345"/>
    <lineage>
        <taxon>Eukaryota</taxon>
        <taxon>Metazoa</taxon>
        <taxon>Spiralia</taxon>
        <taxon>Lophotrochozoa</taxon>
        <taxon>Mollusca</taxon>
        <taxon>Gastropoda</taxon>
        <taxon>Caenogastropoda</taxon>
        <taxon>Sorbeoconcha</taxon>
        <taxon>Cerithioidea</taxon>
        <taxon>Batillariidae</taxon>
        <taxon>Batillaria</taxon>
    </lineage>
</organism>
<dbReference type="InterPro" id="IPR038765">
    <property type="entry name" value="Papain-like_cys_pep_sf"/>
</dbReference>
<dbReference type="GO" id="GO:0006914">
    <property type="term" value="P:autophagy"/>
    <property type="evidence" value="ECO:0007669"/>
    <property type="project" value="UniProtKB-KW"/>
</dbReference>
<evidence type="ECO:0000313" key="15">
    <source>
        <dbReference type="Proteomes" id="UP001519460"/>
    </source>
</evidence>
<dbReference type="PANTHER" id="PTHR22624:SF49">
    <property type="entry name" value="CYSTEINE PROTEASE"/>
    <property type="match status" value="1"/>
</dbReference>
<dbReference type="EMBL" id="JACVVK020000231">
    <property type="protein sequence ID" value="KAK7483201.1"/>
    <property type="molecule type" value="Genomic_DNA"/>
</dbReference>
<keyword evidence="5 11" id="KW-0645">Protease</keyword>
<dbReference type="EC" id="3.4.22.-" evidence="11"/>
<keyword evidence="4 11" id="KW-0963">Cytoplasm</keyword>
<dbReference type="GO" id="GO:0005737">
    <property type="term" value="C:cytoplasm"/>
    <property type="evidence" value="ECO:0007669"/>
    <property type="project" value="UniProtKB-SubCell"/>
</dbReference>
<feature type="domain" description="Peptidase C54 catalytic" evidence="13">
    <location>
        <begin position="52"/>
        <end position="367"/>
    </location>
</feature>
<evidence type="ECO:0000256" key="6">
    <source>
        <dbReference type="ARBA" id="ARBA00022801"/>
    </source>
</evidence>
<evidence type="ECO:0000256" key="8">
    <source>
        <dbReference type="ARBA" id="ARBA00022927"/>
    </source>
</evidence>
<keyword evidence="6 11" id="KW-0378">Hydrolase</keyword>
<keyword evidence="3" id="KW-0813">Transport</keyword>
<evidence type="ECO:0000256" key="4">
    <source>
        <dbReference type="ARBA" id="ARBA00022490"/>
    </source>
</evidence>
<proteinExistence type="inferred from homology"/>
<dbReference type="PANTHER" id="PTHR22624">
    <property type="entry name" value="CYSTEINE PROTEASE ATG4"/>
    <property type="match status" value="1"/>
</dbReference>
<dbReference type="Pfam" id="PF03416">
    <property type="entry name" value="Peptidase_C54"/>
    <property type="match status" value="1"/>
</dbReference>
<evidence type="ECO:0000256" key="5">
    <source>
        <dbReference type="ARBA" id="ARBA00022670"/>
    </source>
</evidence>
<evidence type="ECO:0000256" key="12">
    <source>
        <dbReference type="SAM" id="MobiDB-lite"/>
    </source>
</evidence>